<dbReference type="EMBL" id="AJIL01000131">
    <property type="protein sequence ID" value="KNE93711.1"/>
    <property type="molecule type" value="Genomic_DNA"/>
</dbReference>
<sequence>MSRYPTPPHSQTDSQSIGLSSYQQRSEHKRTQKQQQPSTANDPTQQDIQIKRAARTHYELLNSWLHNPADQANKSPPNRTNPRDKLTRLTRQQFQELSTDVYDELCRRIADSEDPQQNSNGAAPFLASRDEFHPKRNQARQKLASLPRSRFKDLASDVFYELERRYPEFLQPDLSTTPSKQNYNTPPPRNKLNQYNPDSQRQPPPSNTPVRPLNPPMNSGNGLITTDMVVPDKSTLVIENNDDAYDDQTISTPDSKLEQPPLRTASIDQIDPRENFHQKTPSAALAQQHSHRPRSGSLSSIKYLSHKRNESDSHNRMNSSGSRVSNTEHEQKISSMQIKILSLEKELRETQLNSSRSNSNSTRLDESQEEISHWKQQCEEQKHQLKTLQASLQEEKKMRFKEAEIAEQSMQDLKRQITDLKQRLETTRSSSSSSRPTSDHDSAVIVERLKAEVVELIDELRQMHSRQDLLLAEQDHFQEIIRDLENSVDVQKRRYETVKTELRDLKPSSTTHGPKEFLPNQKLPLTQNGAIVDIHFTSFSSSIDDLLRSARSNVSNELISVMRRVIDVVSTIDEDIQQYESNPKMYGGLSQAQQESLDSTKTRINATLSNLITASKNHLVSSGLSPISLLDAAASHLCFSMVELVQLVGMRRANDREIELSENYHANRPKYDDDDSNEDGGAQITIGRSNKKNGIPSSPNDHLGIRPLGLRNGDISPAPLRINKDRDFSARNQIGSPKSGIDPQQQDPKSNGFLNSNRTRVPVGGVGTISNHQNNNTIGLRSLNQQEKKGPAGGGALSIGSRTQQMANKFEDLRSPSGFDGSNASDLRDSVSGSSSTNPDKVFDSPPRPTMINRAFRNPPSLPTRHDLDNQPSGIGGRTRSDSASVRTETAPVNSGRDRIGTNDSSDQDHQDVEKLKVYLETQTELIVGSIQSLLSTIRGTGAPSSNGLTTTSTEVDNNLNQIIKIVSEIVDRCSDPSPRFDHSKTQIILTELTENCQKLNQMQQSGFNSNTHNNRLPPNAGNGFSKHVKQAMAAASFGVAKALKELNSHVSGVGEESLL</sequence>
<protein>
    <recommendedName>
        <fullName evidence="3">GIT Spa2 homology (SHD) domain-containing protein</fullName>
    </recommendedName>
</protein>
<dbReference type="Pfam" id="PF08518">
    <property type="entry name" value="GIT_SHD"/>
    <property type="match status" value="2"/>
</dbReference>
<dbReference type="InterPro" id="IPR056439">
    <property type="entry name" value="VBS_C3G9"/>
</dbReference>
<evidence type="ECO:0000259" key="3">
    <source>
        <dbReference type="SMART" id="SM00555"/>
    </source>
</evidence>
<feature type="region of interest" description="Disordered" evidence="2">
    <location>
        <begin position="423"/>
        <end position="443"/>
    </location>
</feature>
<reference evidence="5" key="1">
    <citation type="submission" date="2014-03" db="EMBL/GenBank/DDBJ databases">
        <title>The Genome Sequence of Puccinia striiformis f. sp. tritici PST-78.</title>
        <authorList>
            <consortium name="The Broad Institute Genome Sequencing Platform"/>
            <person name="Cuomo C."/>
            <person name="Hulbert S."/>
            <person name="Chen X."/>
            <person name="Walker B."/>
            <person name="Young S.K."/>
            <person name="Zeng Q."/>
            <person name="Gargeya S."/>
            <person name="Fitzgerald M."/>
            <person name="Haas B."/>
            <person name="Abouelleil A."/>
            <person name="Alvarado L."/>
            <person name="Arachchi H.M."/>
            <person name="Berlin A.M."/>
            <person name="Chapman S.B."/>
            <person name="Goldberg J."/>
            <person name="Griggs A."/>
            <person name="Gujja S."/>
            <person name="Hansen M."/>
            <person name="Howarth C."/>
            <person name="Imamovic A."/>
            <person name="Larimer J."/>
            <person name="McCowan C."/>
            <person name="Montmayeur A."/>
            <person name="Murphy C."/>
            <person name="Neiman D."/>
            <person name="Pearson M."/>
            <person name="Priest M."/>
            <person name="Roberts A."/>
            <person name="Saif S."/>
            <person name="Shea T."/>
            <person name="Sisk P."/>
            <person name="Sykes S."/>
            <person name="Wortman J."/>
            <person name="Nusbaum C."/>
            <person name="Birren B."/>
        </authorList>
    </citation>
    <scope>NUCLEOTIDE SEQUENCE [LARGE SCALE GENOMIC DNA]</scope>
    <source>
        <strain evidence="5">race PST-78</strain>
    </source>
</reference>
<dbReference type="GO" id="GO:0005826">
    <property type="term" value="C:actomyosin contractile ring"/>
    <property type="evidence" value="ECO:0007669"/>
    <property type="project" value="TreeGrafter"/>
</dbReference>
<dbReference type="SMART" id="SM00555">
    <property type="entry name" value="GIT"/>
    <property type="match status" value="3"/>
</dbReference>
<organism evidence="4 5">
    <name type="scientific">Puccinia striiformis f. sp. tritici PST-78</name>
    <dbReference type="NCBI Taxonomy" id="1165861"/>
    <lineage>
        <taxon>Eukaryota</taxon>
        <taxon>Fungi</taxon>
        <taxon>Dikarya</taxon>
        <taxon>Basidiomycota</taxon>
        <taxon>Pucciniomycotina</taxon>
        <taxon>Pucciniomycetes</taxon>
        <taxon>Pucciniales</taxon>
        <taxon>Pucciniaceae</taxon>
        <taxon>Puccinia</taxon>
    </lineage>
</organism>
<dbReference type="AlphaFoldDB" id="A0A0L0V3F7"/>
<keyword evidence="1" id="KW-0677">Repeat</keyword>
<feature type="region of interest" description="Disordered" evidence="2">
    <location>
        <begin position="239"/>
        <end position="332"/>
    </location>
</feature>
<keyword evidence="5" id="KW-1185">Reference proteome</keyword>
<dbReference type="STRING" id="1165861.A0A0L0V3F7"/>
<feature type="compositionally biased region" description="Basic and acidic residues" evidence="2">
    <location>
        <begin position="896"/>
        <end position="910"/>
    </location>
</feature>
<feature type="compositionally biased region" description="Polar residues" evidence="2">
    <location>
        <begin position="730"/>
        <end position="759"/>
    </location>
</feature>
<dbReference type="OrthoDB" id="5588096at2759"/>
<dbReference type="GO" id="GO:0005078">
    <property type="term" value="F:MAP-kinase scaffold activity"/>
    <property type="evidence" value="ECO:0007669"/>
    <property type="project" value="TreeGrafter"/>
</dbReference>
<feature type="region of interest" description="Disordered" evidence="2">
    <location>
        <begin position="664"/>
        <end position="776"/>
    </location>
</feature>
<dbReference type="Pfam" id="PF12205">
    <property type="entry name" value="GIT1_C"/>
    <property type="match status" value="1"/>
</dbReference>
<feature type="compositionally biased region" description="Polar residues" evidence="2">
    <location>
        <begin position="173"/>
        <end position="184"/>
    </location>
</feature>
<dbReference type="Pfam" id="PF23742">
    <property type="entry name" value="VBS_C3G9"/>
    <property type="match status" value="1"/>
</dbReference>
<dbReference type="InterPro" id="IPR013724">
    <property type="entry name" value="GIT_SHD"/>
</dbReference>
<evidence type="ECO:0000256" key="2">
    <source>
        <dbReference type="SAM" id="MobiDB-lite"/>
    </source>
</evidence>
<name>A0A0L0V3F7_9BASI</name>
<feature type="compositionally biased region" description="Low complexity" evidence="2">
    <location>
        <begin position="427"/>
        <end position="436"/>
    </location>
</feature>
<dbReference type="PANTHER" id="PTHR21601:SF0">
    <property type="entry name" value="PROTEIN SPA2-RELATED"/>
    <property type="match status" value="1"/>
</dbReference>
<feature type="compositionally biased region" description="Polar residues" evidence="2">
    <location>
        <begin position="9"/>
        <end position="24"/>
    </location>
</feature>
<feature type="domain" description="GIT Spa2 homology (SHD)" evidence="3">
    <location>
        <begin position="465"/>
        <end position="497"/>
    </location>
</feature>
<evidence type="ECO:0000313" key="5">
    <source>
        <dbReference type="Proteomes" id="UP000054564"/>
    </source>
</evidence>
<feature type="compositionally biased region" description="Polar residues" evidence="2">
    <location>
        <begin position="191"/>
        <end position="201"/>
    </location>
</feature>
<dbReference type="Proteomes" id="UP000054564">
    <property type="component" value="Unassembled WGS sequence"/>
</dbReference>
<feature type="compositionally biased region" description="Polar residues" evidence="2">
    <location>
        <begin position="316"/>
        <end position="325"/>
    </location>
</feature>
<feature type="region of interest" description="Disordered" evidence="2">
    <location>
        <begin position="349"/>
        <end position="369"/>
    </location>
</feature>
<dbReference type="GO" id="GO:1902716">
    <property type="term" value="C:cell cortex of growing cell tip"/>
    <property type="evidence" value="ECO:0007669"/>
    <property type="project" value="TreeGrafter"/>
</dbReference>
<feature type="domain" description="GIT Spa2 homology (SHD)" evidence="3">
    <location>
        <begin position="139"/>
        <end position="169"/>
    </location>
</feature>
<feature type="compositionally biased region" description="Polar residues" evidence="2">
    <location>
        <begin position="70"/>
        <end position="80"/>
    </location>
</feature>
<feature type="region of interest" description="Disordered" evidence="2">
    <location>
        <begin position="1"/>
        <end position="53"/>
    </location>
</feature>
<feature type="compositionally biased region" description="Polar residues" evidence="2">
    <location>
        <begin position="33"/>
        <end position="48"/>
    </location>
</feature>
<proteinExistence type="predicted"/>
<dbReference type="InterPro" id="IPR022018">
    <property type="entry name" value="GIT1_C"/>
</dbReference>
<accession>A0A0L0V3F7</accession>
<feature type="region of interest" description="Disordered" evidence="2">
    <location>
        <begin position="170"/>
        <end position="226"/>
    </location>
</feature>
<feature type="domain" description="GIT Spa2 homology (SHD)" evidence="3">
    <location>
        <begin position="82"/>
        <end position="112"/>
    </location>
</feature>
<feature type="compositionally biased region" description="Pro residues" evidence="2">
    <location>
        <begin position="202"/>
        <end position="215"/>
    </location>
</feature>
<feature type="compositionally biased region" description="Polar residues" evidence="2">
    <location>
        <begin position="882"/>
        <end position="893"/>
    </location>
</feature>
<comment type="caution">
    <text evidence="4">The sequence shown here is derived from an EMBL/GenBank/DDBJ whole genome shotgun (WGS) entry which is preliminary data.</text>
</comment>
<evidence type="ECO:0000256" key="1">
    <source>
        <dbReference type="ARBA" id="ARBA00022737"/>
    </source>
</evidence>
<dbReference type="InterPro" id="IPR039892">
    <property type="entry name" value="Spa2/Sph1"/>
</dbReference>
<gene>
    <name evidence="4" type="ORF">PSTG_12900</name>
</gene>
<feature type="region of interest" description="Disordered" evidence="2">
    <location>
        <begin position="66"/>
        <end position="85"/>
    </location>
</feature>
<feature type="compositionally biased region" description="Polar residues" evidence="2">
    <location>
        <begin position="278"/>
        <end position="288"/>
    </location>
</feature>
<feature type="region of interest" description="Disordered" evidence="2">
    <location>
        <begin position="110"/>
        <end position="132"/>
    </location>
</feature>
<feature type="region of interest" description="Disordered" evidence="2">
    <location>
        <begin position="812"/>
        <end position="910"/>
    </location>
</feature>
<evidence type="ECO:0000313" key="4">
    <source>
        <dbReference type="EMBL" id="KNE93711.1"/>
    </source>
</evidence>
<dbReference type="PANTHER" id="PTHR21601">
    <property type="entry name" value="SPA2 PROTEIN"/>
    <property type="match status" value="1"/>
</dbReference>